<protein>
    <submittedName>
        <fullName evidence="1">Uncharacterized protein</fullName>
    </submittedName>
</protein>
<accession>A0A4S8MH26</accession>
<name>A0A4S8MH26_DENBC</name>
<gene>
    <name evidence="1" type="ORF">K435DRAFT_396612</name>
</gene>
<dbReference type="AlphaFoldDB" id="A0A4S8MH26"/>
<evidence type="ECO:0000313" key="2">
    <source>
        <dbReference type="Proteomes" id="UP000297245"/>
    </source>
</evidence>
<proteinExistence type="predicted"/>
<dbReference type="EMBL" id="ML179088">
    <property type="protein sequence ID" value="THV01559.1"/>
    <property type="molecule type" value="Genomic_DNA"/>
</dbReference>
<reference evidence="1 2" key="1">
    <citation type="journal article" date="2019" name="Nat. Ecol. Evol.">
        <title>Megaphylogeny resolves global patterns of mushroom evolution.</title>
        <authorList>
            <person name="Varga T."/>
            <person name="Krizsan K."/>
            <person name="Foldi C."/>
            <person name="Dima B."/>
            <person name="Sanchez-Garcia M."/>
            <person name="Sanchez-Ramirez S."/>
            <person name="Szollosi G.J."/>
            <person name="Szarkandi J.G."/>
            <person name="Papp V."/>
            <person name="Albert L."/>
            <person name="Andreopoulos W."/>
            <person name="Angelini C."/>
            <person name="Antonin V."/>
            <person name="Barry K.W."/>
            <person name="Bougher N.L."/>
            <person name="Buchanan P."/>
            <person name="Buyck B."/>
            <person name="Bense V."/>
            <person name="Catcheside P."/>
            <person name="Chovatia M."/>
            <person name="Cooper J."/>
            <person name="Damon W."/>
            <person name="Desjardin D."/>
            <person name="Finy P."/>
            <person name="Geml J."/>
            <person name="Haridas S."/>
            <person name="Hughes K."/>
            <person name="Justo A."/>
            <person name="Karasinski D."/>
            <person name="Kautmanova I."/>
            <person name="Kiss B."/>
            <person name="Kocsube S."/>
            <person name="Kotiranta H."/>
            <person name="LaButti K.M."/>
            <person name="Lechner B.E."/>
            <person name="Liimatainen K."/>
            <person name="Lipzen A."/>
            <person name="Lukacs Z."/>
            <person name="Mihaltcheva S."/>
            <person name="Morgado L.N."/>
            <person name="Niskanen T."/>
            <person name="Noordeloos M.E."/>
            <person name="Ohm R.A."/>
            <person name="Ortiz-Santana B."/>
            <person name="Ovrebo C."/>
            <person name="Racz N."/>
            <person name="Riley R."/>
            <person name="Savchenko A."/>
            <person name="Shiryaev A."/>
            <person name="Soop K."/>
            <person name="Spirin V."/>
            <person name="Szebenyi C."/>
            <person name="Tomsovsky M."/>
            <person name="Tulloss R.E."/>
            <person name="Uehling J."/>
            <person name="Grigoriev I.V."/>
            <person name="Vagvolgyi C."/>
            <person name="Papp T."/>
            <person name="Martin F.M."/>
            <person name="Miettinen O."/>
            <person name="Hibbett D.S."/>
            <person name="Nagy L.G."/>
        </authorList>
    </citation>
    <scope>NUCLEOTIDE SEQUENCE [LARGE SCALE GENOMIC DNA]</scope>
    <source>
        <strain evidence="1 2">CBS 962.96</strain>
    </source>
</reference>
<dbReference type="Proteomes" id="UP000297245">
    <property type="component" value="Unassembled WGS sequence"/>
</dbReference>
<sequence length="124" mass="14418">MQASPSTRRWFVSICFYMASMHLSLYRKKILHSHTHQRRLELRDPTLPIPTTWVVERPCLNATLTRQNSIPTRTQTRTRILNTYNWGLGYSVITRTISSIPTMIVTPTSVSTQRFNGSNAEFFE</sequence>
<keyword evidence="2" id="KW-1185">Reference proteome</keyword>
<evidence type="ECO:0000313" key="1">
    <source>
        <dbReference type="EMBL" id="THV01559.1"/>
    </source>
</evidence>
<organism evidence="1 2">
    <name type="scientific">Dendrothele bispora (strain CBS 962.96)</name>
    <dbReference type="NCBI Taxonomy" id="1314807"/>
    <lineage>
        <taxon>Eukaryota</taxon>
        <taxon>Fungi</taxon>
        <taxon>Dikarya</taxon>
        <taxon>Basidiomycota</taxon>
        <taxon>Agaricomycotina</taxon>
        <taxon>Agaricomycetes</taxon>
        <taxon>Agaricomycetidae</taxon>
        <taxon>Agaricales</taxon>
        <taxon>Agaricales incertae sedis</taxon>
        <taxon>Dendrothele</taxon>
    </lineage>
</organism>